<dbReference type="EMBL" id="SWLG01000024">
    <property type="protein sequence ID" value="TLS35301.1"/>
    <property type="molecule type" value="Genomic_DNA"/>
</dbReference>
<organism evidence="2 3">
    <name type="scientific">Exobacillus caeni</name>
    <dbReference type="NCBI Taxonomy" id="2574798"/>
    <lineage>
        <taxon>Bacteria</taxon>
        <taxon>Bacillati</taxon>
        <taxon>Bacillota</taxon>
        <taxon>Bacilli</taxon>
        <taxon>Bacillales</taxon>
        <taxon>Guptibacillaceae</taxon>
        <taxon>Exobacillus</taxon>
    </lineage>
</organism>
<dbReference type="RefSeq" id="WP_138129189.1">
    <property type="nucleotide sequence ID" value="NZ_SWLG01000024.1"/>
</dbReference>
<keyword evidence="1" id="KW-0472">Membrane</keyword>
<evidence type="ECO:0000256" key="1">
    <source>
        <dbReference type="SAM" id="Phobius"/>
    </source>
</evidence>
<name>A0A5R9EWS4_9BACL</name>
<dbReference type="AlphaFoldDB" id="A0A5R9EWS4"/>
<evidence type="ECO:0000313" key="3">
    <source>
        <dbReference type="Proteomes" id="UP000308230"/>
    </source>
</evidence>
<sequence>MNANCPKCQQQTIFESIDNKKYKCQKCKTISHKCHNDSCINMVSFGSYCSKCVGRGFKNIGAGALTVVAVVGGIAVKVLLGGKGKS</sequence>
<proteinExistence type="predicted"/>
<dbReference type="Proteomes" id="UP000308230">
    <property type="component" value="Unassembled WGS sequence"/>
</dbReference>
<reference evidence="2 3" key="1">
    <citation type="submission" date="2019-04" db="EMBL/GenBank/DDBJ databases">
        <title>Bacillus caeni sp. nov., a bacterium isolated from mangrove sediment.</title>
        <authorList>
            <person name="Huang H."/>
            <person name="Mo K."/>
            <person name="Hu Y."/>
        </authorList>
    </citation>
    <scope>NUCLEOTIDE SEQUENCE [LARGE SCALE GENOMIC DNA]</scope>
    <source>
        <strain evidence="2 3">HB172195</strain>
    </source>
</reference>
<dbReference type="OrthoDB" id="9902374at2"/>
<accession>A0A5R9EWS4</accession>
<feature type="transmembrane region" description="Helical" evidence="1">
    <location>
        <begin position="60"/>
        <end position="80"/>
    </location>
</feature>
<comment type="caution">
    <text evidence="2">The sequence shown here is derived from an EMBL/GenBank/DDBJ whole genome shotgun (WGS) entry which is preliminary data.</text>
</comment>
<gene>
    <name evidence="2" type="ORF">FCL54_21185</name>
</gene>
<evidence type="ECO:0000313" key="2">
    <source>
        <dbReference type="EMBL" id="TLS35301.1"/>
    </source>
</evidence>
<keyword evidence="1" id="KW-1133">Transmembrane helix</keyword>
<protein>
    <submittedName>
        <fullName evidence="2">Uncharacterized protein</fullName>
    </submittedName>
</protein>
<keyword evidence="1" id="KW-0812">Transmembrane</keyword>
<keyword evidence="3" id="KW-1185">Reference proteome</keyword>